<feature type="binding site" evidence="8">
    <location>
        <position position="386"/>
    </location>
    <ligand>
        <name>phosphoenolpyruvate</name>
        <dbReference type="ChEBI" id="CHEBI:58702"/>
    </ligand>
</feature>
<feature type="binding site" evidence="8">
    <location>
        <position position="163"/>
    </location>
    <ligand>
        <name>3-phosphoshikimate</name>
        <dbReference type="ChEBI" id="CHEBI:145989"/>
    </ligand>
</feature>
<dbReference type="UniPathway" id="UPA00053">
    <property type="reaction ID" value="UER00089"/>
</dbReference>
<dbReference type="PIRSF" id="PIRSF000505">
    <property type="entry name" value="EPSPS"/>
    <property type="match status" value="1"/>
</dbReference>
<dbReference type="Gene3D" id="3.65.10.10">
    <property type="entry name" value="Enolpyruvate transferase domain"/>
    <property type="match status" value="2"/>
</dbReference>
<feature type="binding site" evidence="8">
    <location>
        <position position="338"/>
    </location>
    <ligand>
        <name>3-phosphoshikimate</name>
        <dbReference type="ChEBI" id="CHEBI:145989"/>
    </ligand>
</feature>
<feature type="binding site" evidence="8">
    <location>
        <position position="311"/>
    </location>
    <ligand>
        <name>3-phosphoshikimate</name>
        <dbReference type="ChEBI" id="CHEBI:145989"/>
    </ligand>
</feature>
<evidence type="ECO:0000256" key="2">
    <source>
        <dbReference type="ARBA" id="ARBA00009948"/>
    </source>
</evidence>
<feature type="binding site" evidence="8">
    <location>
        <position position="165"/>
    </location>
    <ligand>
        <name>phosphoenolpyruvate</name>
        <dbReference type="ChEBI" id="CHEBI:58702"/>
    </ligand>
</feature>
<feature type="binding site" evidence="8">
    <location>
        <position position="91"/>
    </location>
    <ligand>
        <name>phosphoenolpyruvate</name>
        <dbReference type="ChEBI" id="CHEBI:58702"/>
    </ligand>
</feature>
<dbReference type="InterPro" id="IPR013792">
    <property type="entry name" value="RNA3'P_cycl/enolpyr_Trfase_a/b"/>
</dbReference>
<evidence type="ECO:0000256" key="7">
    <source>
        <dbReference type="ARBA" id="ARBA00044633"/>
    </source>
</evidence>
<gene>
    <name evidence="8 10" type="primary">aroA</name>
    <name evidence="10" type="ORF">CFN03_01745</name>
</gene>
<evidence type="ECO:0000256" key="8">
    <source>
        <dbReference type="HAMAP-Rule" id="MF_00210"/>
    </source>
</evidence>
<dbReference type="InterPro" id="IPR001986">
    <property type="entry name" value="Enolpyruvate_Tfrase_dom"/>
</dbReference>
<evidence type="ECO:0000259" key="9">
    <source>
        <dbReference type="Pfam" id="PF00275"/>
    </source>
</evidence>
<keyword evidence="5 8" id="KW-0808">Transferase</keyword>
<dbReference type="PANTHER" id="PTHR21090:SF5">
    <property type="entry name" value="PENTAFUNCTIONAL AROM POLYPEPTIDE"/>
    <property type="match status" value="1"/>
</dbReference>
<keyword evidence="3 8" id="KW-0963">Cytoplasm</keyword>
<comment type="function">
    <text evidence="8">Catalyzes the transfer of the enolpyruvyl moiety of phosphoenolpyruvate (PEP) to the 5-hydroxyl of shikimate-3-phosphate (S3P) to produce enolpyruvyl shikimate-3-phosphate and inorganic phosphate.</text>
</comment>
<comment type="caution">
    <text evidence="10">The sequence shown here is derived from an EMBL/GenBank/DDBJ whole genome shotgun (WGS) entry which is preliminary data.</text>
</comment>
<dbReference type="CDD" id="cd01556">
    <property type="entry name" value="EPSP_synthase"/>
    <property type="match status" value="1"/>
</dbReference>
<feature type="binding site" evidence="8">
    <location>
        <position position="165"/>
    </location>
    <ligand>
        <name>3-phosphoshikimate</name>
        <dbReference type="ChEBI" id="CHEBI:145989"/>
    </ligand>
</feature>
<keyword evidence="4 8" id="KW-0028">Amino-acid biosynthesis</keyword>
<feature type="binding site" evidence="8">
    <location>
        <position position="342"/>
    </location>
    <ligand>
        <name>phosphoenolpyruvate</name>
        <dbReference type="ChEBI" id="CHEBI:58702"/>
    </ligand>
</feature>
<dbReference type="AlphaFoldDB" id="A0A265E8X0"/>
<keyword evidence="6 8" id="KW-0057">Aromatic amino acid biosynthesis</keyword>
<dbReference type="GO" id="GO:0009073">
    <property type="term" value="P:aromatic amino acid family biosynthetic process"/>
    <property type="evidence" value="ECO:0007669"/>
    <property type="project" value="UniProtKB-KW"/>
</dbReference>
<accession>A0A265E8X0</accession>
<dbReference type="Pfam" id="PF00275">
    <property type="entry name" value="EPSP_synthase"/>
    <property type="match status" value="1"/>
</dbReference>
<comment type="pathway">
    <text evidence="1 8">Metabolic intermediate biosynthesis; chorismate biosynthesis; chorismate from D-erythrose 4-phosphate and phosphoenolpyruvate: step 6/7.</text>
</comment>
<protein>
    <recommendedName>
        <fullName evidence="8">3-phosphoshikimate 1-carboxyvinyltransferase</fullName>
        <ecNumber evidence="8">2.5.1.19</ecNumber>
    </recommendedName>
    <alternativeName>
        <fullName evidence="8">5-enolpyruvylshikimate-3-phosphate synthase</fullName>
        <shortName evidence="8">EPSP synthase</shortName>
        <shortName evidence="8">EPSPS</shortName>
    </alternativeName>
</protein>
<dbReference type="NCBIfam" id="TIGR01356">
    <property type="entry name" value="aroA"/>
    <property type="match status" value="1"/>
</dbReference>
<feature type="binding site" evidence="8">
    <location>
        <position position="20"/>
    </location>
    <ligand>
        <name>3-phosphoshikimate</name>
        <dbReference type="ChEBI" id="CHEBI:145989"/>
    </ligand>
</feature>
<evidence type="ECO:0000313" key="11">
    <source>
        <dbReference type="Proteomes" id="UP000216682"/>
    </source>
</evidence>
<name>A0A265E8X0_9STAP</name>
<feature type="binding site" evidence="8">
    <location>
        <position position="19"/>
    </location>
    <ligand>
        <name>3-phosphoshikimate</name>
        <dbReference type="ChEBI" id="CHEBI:145989"/>
    </ligand>
</feature>
<dbReference type="GO" id="GO:0005737">
    <property type="term" value="C:cytoplasm"/>
    <property type="evidence" value="ECO:0007669"/>
    <property type="project" value="UniProtKB-SubCell"/>
</dbReference>
<dbReference type="GO" id="GO:0008652">
    <property type="term" value="P:amino acid biosynthetic process"/>
    <property type="evidence" value="ECO:0007669"/>
    <property type="project" value="UniProtKB-KW"/>
</dbReference>
<feature type="active site" description="Proton acceptor" evidence="8">
    <location>
        <position position="311"/>
    </location>
</feature>
<organism evidence="10 11">
    <name type="scientific">Salinicoccus roseus</name>
    <dbReference type="NCBI Taxonomy" id="45670"/>
    <lineage>
        <taxon>Bacteria</taxon>
        <taxon>Bacillati</taxon>
        <taxon>Bacillota</taxon>
        <taxon>Bacilli</taxon>
        <taxon>Bacillales</taxon>
        <taxon>Staphylococcaceae</taxon>
        <taxon>Salinicoccus</taxon>
    </lineage>
</organism>
<evidence type="ECO:0000256" key="6">
    <source>
        <dbReference type="ARBA" id="ARBA00023141"/>
    </source>
</evidence>
<comment type="similarity">
    <text evidence="2 8">Belongs to the EPSP synthase family.</text>
</comment>
<dbReference type="PROSITE" id="PS00104">
    <property type="entry name" value="EPSP_SYNTHASE_1"/>
    <property type="match status" value="1"/>
</dbReference>
<dbReference type="PANTHER" id="PTHR21090">
    <property type="entry name" value="AROM/DEHYDROQUINATE SYNTHASE"/>
    <property type="match status" value="1"/>
</dbReference>
<dbReference type="InterPro" id="IPR036968">
    <property type="entry name" value="Enolpyruvate_Tfrase_sf"/>
</dbReference>
<evidence type="ECO:0000256" key="5">
    <source>
        <dbReference type="ARBA" id="ARBA00022679"/>
    </source>
</evidence>
<dbReference type="PROSITE" id="PS00885">
    <property type="entry name" value="EPSP_SYNTHASE_2"/>
    <property type="match status" value="1"/>
</dbReference>
<evidence type="ECO:0000256" key="3">
    <source>
        <dbReference type="ARBA" id="ARBA00022490"/>
    </source>
</evidence>
<dbReference type="Proteomes" id="UP000216682">
    <property type="component" value="Unassembled WGS sequence"/>
</dbReference>
<evidence type="ECO:0000256" key="1">
    <source>
        <dbReference type="ARBA" id="ARBA00004811"/>
    </source>
</evidence>
<dbReference type="FunFam" id="3.65.10.10:FF:000005">
    <property type="entry name" value="3-phosphoshikimate 1-carboxyvinyltransferase"/>
    <property type="match status" value="1"/>
</dbReference>
<evidence type="ECO:0000313" key="10">
    <source>
        <dbReference type="EMBL" id="OZT78033.1"/>
    </source>
</evidence>
<dbReference type="SUPFAM" id="SSF55205">
    <property type="entry name" value="EPT/RTPC-like"/>
    <property type="match status" value="1"/>
</dbReference>
<proteinExistence type="inferred from homology"/>
<dbReference type="InterPro" id="IPR006264">
    <property type="entry name" value="EPSP_synthase"/>
</dbReference>
<feature type="binding site" evidence="8">
    <location>
        <position position="19"/>
    </location>
    <ligand>
        <name>phosphoenolpyruvate</name>
        <dbReference type="ChEBI" id="CHEBI:58702"/>
    </ligand>
</feature>
<feature type="binding site" evidence="8">
    <location>
        <position position="119"/>
    </location>
    <ligand>
        <name>phosphoenolpyruvate</name>
        <dbReference type="ChEBI" id="CHEBI:58702"/>
    </ligand>
</feature>
<comment type="subcellular location">
    <subcellularLocation>
        <location evidence="8">Cytoplasm</location>
    </subcellularLocation>
</comment>
<dbReference type="GO" id="GO:0009423">
    <property type="term" value="P:chorismate biosynthetic process"/>
    <property type="evidence" value="ECO:0007669"/>
    <property type="project" value="UniProtKB-UniRule"/>
</dbReference>
<sequence>MKSLMNSKFNGTLKVPGDKSITHRALMFGALAAGTTRIHYPLTSEDTHRTLECMCALGAEVEQKEGEWVVTSPGAAQLHAPAKTLYTGNSGTTTRLLTGLIAGLGLAAEIEGDESIAKRPMDRIQRPLAEMGADISLKDEKYPPIIIRPSRLSPISYTMPMASAQVKSAILLAALYTEGTTVIHEPSPSRNHTEIMLEQFGADISAEDGVIRLKGGNALSASDVTVPGDISSAAFPIVLAVLKPGSSITVENVSLNSTRSGILDVLEMMGADVRVEQTSSEGEAIGTVHASHTPNLKGFDISGDIIPRLIDEIPIIALLAAYSTEACTVRDADELRYKETDRIRAVIDELSKFGISFTEYEDGFTVHPGQVSIEENTPVKGYNDHRIIMMLIISSIISDTPIEIDDVSAIDISYPGFMEDLEKLRKEA</sequence>
<dbReference type="HAMAP" id="MF_00210">
    <property type="entry name" value="EPSP_synth"/>
    <property type="match status" value="1"/>
</dbReference>
<reference evidence="10 11" key="1">
    <citation type="submission" date="2017-07" db="EMBL/GenBank/DDBJ databases">
        <title>Shotgun whole genome sequences of three halophilic bacterial isolates.</title>
        <authorList>
            <person name="Pozzo T."/>
            <person name="Higdon S.M."/>
            <person name="Quillaguaman J."/>
        </authorList>
    </citation>
    <scope>NUCLEOTIDE SEQUENCE [LARGE SCALE GENOMIC DNA]</scope>
    <source>
        <strain evidence="10 11">BU-1</strain>
    </source>
</reference>
<dbReference type="EC" id="2.5.1.19" evidence="8"/>
<feature type="binding site" evidence="8">
    <location>
        <position position="24"/>
    </location>
    <ligand>
        <name>3-phosphoshikimate</name>
        <dbReference type="ChEBI" id="CHEBI:145989"/>
    </ligand>
</feature>
<dbReference type="GO" id="GO:0003866">
    <property type="term" value="F:3-phosphoshikimate 1-carboxyvinyltransferase activity"/>
    <property type="evidence" value="ECO:0007669"/>
    <property type="project" value="UniProtKB-UniRule"/>
</dbReference>
<comment type="catalytic activity">
    <reaction evidence="7">
        <text>3-phosphoshikimate + phosphoenolpyruvate = 5-O-(1-carboxyvinyl)-3-phosphoshikimate + phosphate</text>
        <dbReference type="Rhea" id="RHEA:21256"/>
        <dbReference type="ChEBI" id="CHEBI:43474"/>
        <dbReference type="ChEBI" id="CHEBI:57701"/>
        <dbReference type="ChEBI" id="CHEBI:58702"/>
        <dbReference type="ChEBI" id="CHEBI:145989"/>
        <dbReference type="EC" id="2.5.1.19"/>
    </reaction>
    <physiologicalReaction direction="left-to-right" evidence="7">
        <dbReference type="Rhea" id="RHEA:21257"/>
    </physiologicalReaction>
</comment>
<comment type="subunit">
    <text evidence="8">Monomer.</text>
</comment>
<dbReference type="InterPro" id="IPR023193">
    <property type="entry name" value="EPSP_synthase_CS"/>
</dbReference>
<evidence type="ECO:0000256" key="4">
    <source>
        <dbReference type="ARBA" id="ARBA00022605"/>
    </source>
</evidence>
<comment type="caution">
    <text evidence="8">Lacks conserved residue(s) required for the propagation of feature annotation.</text>
</comment>
<feature type="domain" description="Enolpyruvate transferase" evidence="9">
    <location>
        <begin position="7"/>
        <end position="421"/>
    </location>
</feature>
<dbReference type="EMBL" id="NPEZ01000001">
    <property type="protein sequence ID" value="OZT78033.1"/>
    <property type="molecule type" value="Genomic_DNA"/>
</dbReference>